<dbReference type="InterPro" id="IPR016193">
    <property type="entry name" value="Cytidine_deaminase-like"/>
</dbReference>
<comment type="subunit">
    <text evidence="2">Homodimer.</text>
</comment>
<comment type="similarity">
    <text evidence="1">Belongs to the cytidine and deoxycytidylate deaminase family.</text>
</comment>
<reference evidence="8" key="1">
    <citation type="submission" date="2016-11" db="EMBL/GenBank/DDBJ databases">
        <authorList>
            <person name="Varghese N."/>
            <person name="Submissions S."/>
        </authorList>
    </citation>
    <scope>NUCLEOTIDE SEQUENCE [LARGE SCALE GENOMIC DNA]</scope>
    <source>
        <strain evidence="8">DSM 22212</strain>
    </source>
</reference>
<dbReference type="GO" id="GO:0004126">
    <property type="term" value="F:cytidine deaminase activity"/>
    <property type="evidence" value="ECO:0007669"/>
    <property type="project" value="InterPro"/>
</dbReference>
<name>A0A1M6SNZ2_9BACT</name>
<dbReference type="GO" id="GO:0055086">
    <property type="term" value="P:nucleobase-containing small molecule metabolic process"/>
    <property type="evidence" value="ECO:0007669"/>
    <property type="project" value="UniProtKB-ARBA"/>
</dbReference>
<protein>
    <submittedName>
        <fullName evidence="7">Cytidine deaminase, homotetrameric</fullName>
    </submittedName>
</protein>
<dbReference type="CDD" id="cd01283">
    <property type="entry name" value="cytidine_deaminase"/>
    <property type="match status" value="2"/>
</dbReference>
<dbReference type="EMBL" id="FRAU01000003">
    <property type="protein sequence ID" value="SHK46413.1"/>
    <property type="molecule type" value="Genomic_DNA"/>
</dbReference>
<dbReference type="GO" id="GO:0072527">
    <property type="term" value="P:pyrimidine-containing compound metabolic process"/>
    <property type="evidence" value="ECO:0007669"/>
    <property type="project" value="UniProtKB-ARBA"/>
</dbReference>
<dbReference type="Proteomes" id="UP000185812">
    <property type="component" value="Unassembled WGS sequence"/>
</dbReference>
<dbReference type="GO" id="GO:0005829">
    <property type="term" value="C:cytosol"/>
    <property type="evidence" value="ECO:0007669"/>
    <property type="project" value="TreeGrafter"/>
</dbReference>
<accession>A0A1M6SNZ2</accession>
<sequence length="263" mass="28611">MIHEGPVAVSAILQQLRTLVREVKSRAYVPYSGRPAAVVLLLSDGAWIPGVRVESASFSLTIPPLQNAWTTAVALGRRDIVAAAFSEPVDVSSRAFLEELGILPEVECADLLTASPEALPGLREPLTPFWNGQLTLQQGIPVARQVARRAWAPHSDFPVGCLLQLKDGRCIPGVNVEHPDWTRTLCAERNALGTALSYGITPAAWQALFLSCLKDTQGTPCGACRQLLAEHRPDLPVWMDRGLENPPQILRVDAMLPGFFVLQ</sequence>
<dbReference type="PANTHER" id="PTHR11644">
    <property type="entry name" value="CYTIDINE DEAMINASE"/>
    <property type="match status" value="1"/>
</dbReference>
<keyword evidence="8" id="KW-1185">Reference proteome</keyword>
<dbReference type="InterPro" id="IPR013171">
    <property type="entry name" value="Cyd/dCyd_deaminase_Zn-bd"/>
</dbReference>
<evidence type="ECO:0000256" key="5">
    <source>
        <dbReference type="ARBA" id="ARBA00022833"/>
    </source>
</evidence>
<dbReference type="Pfam" id="PF00383">
    <property type="entry name" value="dCMP_cyt_deam_1"/>
    <property type="match status" value="1"/>
</dbReference>
<dbReference type="SUPFAM" id="SSF53927">
    <property type="entry name" value="Cytidine deaminase-like"/>
    <property type="match status" value="2"/>
</dbReference>
<dbReference type="PROSITE" id="PS00903">
    <property type="entry name" value="CYT_DCMP_DEAMINASES_1"/>
    <property type="match status" value="1"/>
</dbReference>
<dbReference type="Pfam" id="PF08211">
    <property type="entry name" value="dCMP_cyt_deam_2"/>
    <property type="match status" value="1"/>
</dbReference>
<dbReference type="InterPro" id="IPR016192">
    <property type="entry name" value="APOBEC/CMP_deaminase_Zn-bd"/>
</dbReference>
<keyword evidence="3" id="KW-0479">Metal-binding</keyword>
<evidence type="ECO:0000313" key="7">
    <source>
        <dbReference type="EMBL" id="SHK46413.1"/>
    </source>
</evidence>
<dbReference type="PROSITE" id="PS51747">
    <property type="entry name" value="CYT_DCMP_DEAMINASES_2"/>
    <property type="match status" value="2"/>
</dbReference>
<evidence type="ECO:0000313" key="8">
    <source>
        <dbReference type="Proteomes" id="UP000185812"/>
    </source>
</evidence>
<feature type="domain" description="CMP/dCMP-type deaminase" evidence="6">
    <location>
        <begin position="134"/>
        <end position="253"/>
    </location>
</feature>
<evidence type="ECO:0000256" key="3">
    <source>
        <dbReference type="ARBA" id="ARBA00022723"/>
    </source>
</evidence>
<dbReference type="GO" id="GO:0042802">
    <property type="term" value="F:identical protein binding"/>
    <property type="evidence" value="ECO:0007669"/>
    <property type="project" value="UniProtKB-ARBA"/>
</dbReference>
<keyword evidence="4" id="KW-0378">Hydrolase</keyword>
<dbReference type="STRING" id="633813.SAMN04488087_1166"/>
<dbReference type="OrthoDB" id="9795347at2"/>
<dbReference type="InterPro" id="IPR050202">
    <property type="entry name" value="Cyt/Deoxycyt_deaminase"/>
</dbReference>
<evidence type="ECO:0000256" key="4">
    <source>
        <dbReference type="ARBA" id="ARBA00022801"/>
    </source>
</evidence>
<proteinExistence type="inferred from homology"/>
<organism evidence="7 8">
    <name type="scientific">Rhodothermus profundi</name>
    <dbReference type="NCBI Taxonomy" id="633813"/>
    <lineage>
        <taxon>Bacteria</taxon>
        <taxon>Pseudomonadati</taxon>
        <taxon>Rhodothermota</taxon>
        <taxon>Rhodothermia</taxon>
        <taxon>Rhodothermales</taxon>
        <taxon>Rhodothermaceae</taxon>
        <taxon>Rhodothermus</taxon>
    </lineage>
</organism>
<dbReference type="GO" id="GO:0008270">
    <property type="term" value="F:zinc ion binding"/>
    <property type="evidence" value="ECO:0007669"/>
    <property type="project" value="InterPro"/>
</dbReference>
<dbReference type="Gene3D" id="3.40.140.10">
    <property type="entry name" value="Cytidine Deaminase, domain 2"/>
    <property type="match status" value="2"/>
</dbReference>
<dbReference type="AlphaFoldDB" id="A0A1M6SNZ2"/>
<evidence type="ECO:0000259" key="6">
    <source>
        <dbReference type="PROSITE" id="PS51747"/>
    </source>
</evidence>
<dbReference type="InterPro" id="IPR002125">
    <property type="entry name" value="CMP_dCMP_dom"/>
</dbReference>
<gene>
    <name evidence="7" type="ORF">SAMN04488087_1166</name>
</gene>
<dbReference type="NCBIfam" id="NF004064">
    <property type="entry name" value="PRK05578.1"/>
    <property type="match status" value="1"/>
</dbReference>
<keyword evidence="5" id="KW-0862">Zinc</keyword>
<feature type="domain" description="CMP/dCMP-type deaminase" evidence="6">
    <location>
        <begin position="11"/>
        <end position="126"/>
    </location>
</feature>
<evidence type="ECO:0000256" key="2">
    <source>
        <dbReference type="ARBA" id="ARBA00011738"/>
    </source>
</evidence>
<evidence type="ECO:0000256" key="1">
    <source>
        <dbReference type="ARBA" id="ARBA00006576"/>
    </source>
</evidence>
<dbReference type="PANTHER" id="PTHR11644:SF2">
    <property type="entry name" value="CYTIDINE DEAMINASE"/>
    <property type="match status" value="1"/>
</dbReference>